<keyword evidence="2" id="KW-1133">Transmembrane helix</keyword>
<feature type="transmembrane region" description="Helical" evidence="2">
    <location>
        <begin position="231"/>
        <end position="254"/>
    </location>
</feature>
<dbReference type="Pfam" id="PF13367">
    <property type="entry name" value="PrsW-protease"/>
    <property type="match status" value="1"/>
</dbReference>
<dbReference type="Proteomes" id="UP001056336">
    <property type="component" value="Chromosome"/>
</dbReference>
<keyword evidence="2" id="KW-0472">Membrane</keyword>
<reference evidence="3" key="1">
    <citation type="journal article" date="2018" name="Int. J. Syst. Evol. Microbiol.">
        <title>Jatrophihabitans telluris sp. nov., isolated from sediment soil of lava forest wetlands and the emended description of the genus Jatrophihabitans.</title>
        <authorList>
            <person name="Lee K.C."/>
            <person name="Suh M.K."/>
            <person name="Eom M.K."/>
            <person name="Kim K.K."/>
            <person name="Kim J.S."/>
            <person name="Kim D.S."/>
            <person name="Ko S.H."/>
            <person name="Shin Y.K."/>
            <person name="Lee J.S."/>
        </authorList>
    </citation>
    <scope>NUCLEOTIDE SEQUENCE</scope>
    <source>
        <strain evidence="3">N237</strain>
    </source>
</reference>
<feature type="transmembrane region" description="Helical" evidence="2">
    <location>
        <begin position="12"/>
        <end position="32"/>
    </location>
</feature>
<keyword evidence="2" id="KW-0812">Transmembrane</keyword>
<feature type="transmembrane region" description="Helical" evidence="2">
    <location>
        <begin position="139"/>
        <end position="159"/>
    </location>
</feature>
<accession>A0ABY4QYC0</accession>
<keyword evidence="3" id="KW-0378">Hydrolase</keyword>
<feature type="transmembrane region" description="Helical" evidence="2">
    <location>
        <begin position="206"/>
        <end position="225"/>
    </location>
</feature>
<feature type="transmembrane region" description="Helical" evidence="2">
    <location>
        <begin position="179"/>
        <end position="199"/>
    </location>
</feature>
<evidence type="ECO:0000313" key="3">
    <source>
        <dbReference type="EMBL" id="UQX88303.1"/>
    </source>
</evidence>
<evidence type="ECO:0000313" key="4">
    <source>
        <dbReference type="Proteomes" id="UP001056336"/>
    </source>
</evidence>
<dbReference type="InterPro" id="IPR026898">
    <property type="entry name" value="PrsW"/>
</dbReference>
<protein>
    <submittedName>
        <fullName evidence="3">PrsW family intramembrane metalloprotease</fullName>
    </submittedName>
</protein>
<feature type="transmembrane region" description="Helical" evidence="2">
    <location>
        <begin position="71"/>
        <end position="90"/>
    </location>
</feature>
<keyword evidence="3" id="KW-0645">Protease</keyword>
<dbReference type="GO" id="GO:0008237">
    <property type="term" value="F:metallopeptidase activity"/>
    <property type="evidence" value="ECO:0007669"/>
    <property type="project" value="UniProtKB-KW"/>
</dbReference>
<keyword evidence="4" id="KW-1185">Reference proteome</keyword>
<dbReference type="PANTHER" id="PTHR36844">
    <property type="entry name" value="PROTEASE PRSW"/>
    <property type="match status" value="1"/>
</dbReference>
<dbReference type="EMBL" id="CP097332">
    <property type="protein sequence ID" value="UQX88303.1"/>
    <property type="molecule type" value="Genomic_DNA"/>
</dbReference>
<feature type="compositionally biased region" description="Pro residues" evidence="1">
    <location>
        <begin position="371"/>
        <end position="381"/>
    </location>
</feature>
<dbReference type="RefSeq" id="WP_249771664.1">
    <property type="nucleotide sequence ID" value="NZ_CP097332.1"/>
</dbReference>
<name>A0ABY4QYC0_9ACTN</name>
<sequence>MPWLRRKTRATGAPIAVLIGLGILAAAFALLAGVRDPAGLLIAVPSTTVAMLAVLAGYFWLDRWEPEPTRLLLLAFLWGATVAVMVSIALELATSEVLGKGITLTLVGPAIEEASKGAFLLVMLTGARRREFDGVVDGLVYAGFTAVGFAFIEDIGYIAQSFGSGTDAGVATIVLRLVLAPFAHPLFTSFTGIGIGLAVSRPRGVVTWAAPLVGFLAAIGLHALWNSSTTFGFGAYLLVYAVVMLPALAGAILWARHHRRRERDVVNAQLPAMVYYRWISPMEAGWLASIAARRAWVRAVRKRTGPEGARALKAFQNAATELAFLRDRVERGIGPADAYYLHADLVNSLTRNRAVAQTPLRQQAAGTPPLAAAPPPYSSPR</sequence>
<gene>
    <name evidence="3" type="ORF">M6D93_18770</name>
</gene>
<keyword evidence="3" id="KW-0482">Metalloprotease</keyword>
<reference evidence="3" key="2">
    <citation type="submission" date="2022-05" db="EMBL/GenBank/DDBJ databases">
        <authorList>
            <person name="Kim J.-S."/>
            <person name="Lee K."/>
            <person name="Suh M."/>
            <person name="Eom M."/>
            <person name="Kim J.-S."/>
            <person name="Kim D.-S."/>
            <person name="Ko S.-H."/>
            <person name="Shin Y."/>
            <person name="Lee J.-S."/>
        </authorList>
    </citation>
    <scope>NUCLEOTIDE SEQUENCE</scope>
    <source>
        <strain evidence="3">N237</strain>
    </source>
</reference>
<dbReference type="PANTHER" id="PTHR36844:SF1">
    <property type="entry name" value="PROTEASE PRSW"/>
    <property type="match status" value="1"/>
</dbReference>
<evidence type="ECO:0000256" key="2">
    <source>
        <dbReference type="SAM" id="Phobius"/>
    </source>
</evidence>
<proteinExistence type="predicted"/>
<feature type="region of interest" description="Disordered" evidence="1">
    <location>
        <begin position="358"/>
        <end position="381"/>
    </location>
</feature>
<organism evidence="3 4">
    <name type="scientific">Jatrophihabitans telluris</name>
    <dbReference type="NCBI Taxonomy" id="2038343"/>
    <lineage>
        <taxon>Bacteria</taxon>
        <taxon>Bacillati</taxon>
        <taxon>Actinomycetota</taxon>
        <taxon>Actinomycetes</taxon>
        <taxon>Jatrophihabitantales</taxon>
        <taxon>Jatrophihabitantaceae</taxon>
        <taxon>Jatrophihabitans</taxon>
    </lineage>
</organism>
<feature type="transmembrane region" description="Helical" evidence="2">
    <location>
        <begin position="38"/>
        <end position="59"/>
    </location>
</feature>
<evidence type="ECO:0000256" key="1">
    <source>
        <dbReference type="SAM" id="MobiDB-lite"/>
    </source>
</evidence>